<accession>A0A0A8XT92</accession>
<reference evidence="1" key="2">
    <citation type="journal article" date="2015" name="Data Brief">
        <title>Shoot transcriptome of the giant reed, Arundo donax.</title>
        <authorList>
            <person name="Barrero R.A."/>
            <person name="Guerrero F.D."/>
            <person name="Moolhuijzen P."/>
            <person name="Goolsby J.A."/>
            <person name="Tidwell J."/>
            <person name="Bellgard S.E."/>
            <person name="Bellgard M.I."/>
        </authorList>
    </citation>
    <scope>NUCLEOTIDE SEQUENCE</scope>
    <source>
        <tissue evidence="1">Shoot tissue taken approximately 20 cm above the soil surface</tissue>
    </source>
</reference>
<reference evidence="1" key="1">
    <citation type="submission" date="2014-09" db="EMBL/GenBank/DDBJ databases">
        <authorList>
            <person name="Magalhaes I.L.F."/>
            <person name="Oliveira U."/>
            <person name="Santos F.R."/>
            <person name="Vidigal T.H.D.A."/>
            <person name="Brescovit A.D."/>
            <person name="Santos A.J."/>
        </authorList>
    </citation>
    <scope>NUCLEOTIDE SEQUENCE</scope>
    <source>
        <tissue evidence="1">Shoot tissue taken approximately 20 cm above the soil surface</tissue>
    </source>
</reference>
<dbReference type="EMBL" id="GBRH01282948">
    <property type="protein sequence ID" value="JAD14947.1"/>
    <property type="molecule type" value="Transcribed_RNA"/>
</dbReference>
<organism evidence="1">
    <name type="scientific">Arundo donax</name>
    <name type="common">Giant reed</name>
    <name type="synonym">Donax arundinaceus</name>
    <dbReference type="NCBI Taxonomy" id="35708"/>
    <lineage>
        <taxon>Eukaryota</taxon>
        <taxon>Viridiplantae</taxon>
        <taxon>Streptophyta</taxon>
        <taxon>Embryophyta</taxon>
        <taxon>Tracheophyta</taxon>
        <taxon>Spermatophyta</taxon>
        <taxon>Magnoliopsida</taxon>
        <taxon>Liliopsida</taxon>
        <taxon>Poales</taxon>
        <taxon>Poaceae</taxon>
        <taxon>PACMAD clade</taxon>
        <taxon>Arundinoideae</taxon>
        <taxon>Arundineae</taxon>
        <taxon>Arundo</taxon>
    </lineage>
</organism>
<name>A0A0A8XT92_ARUDO</name>
<proteinExistence type="predicted"/>
<sequence>MRTWHHRKSSIYKKYRMCHHRQRLQRGVDGATSPTSENRKESCYCWQRPSWFSCC</sequence>
<protein>
    <submittedName>
        <fullName evidence="1">Uncharacterized protein</fullName>
    </submittedName>
</protein>
<dbReference type="AlphaFoldDB" id="A0A0A8XT92"/>
<evidence type="ECO:0000313" key="1">
    <source>
        <dbReference type="EMBL" id="JAD14947.1"/>
    </source>
</evidence>